<protein>
    <submittedName>
        <fullName evidence="1">Uncharacterized protein</fullName>
    </submittedName>
</protein>
<gene>
    <name evidence="1" type="ORF">OCTVUL_1B021502</name>
</gene>
<dbReference type="EMBL" id="OX597816">
    <property type="protein sequence ID" value="CAI9719394.1"/>
    <property type="molecule type" value="Genomic_DNA"/>
</dbReference>
<keyword evidence="2" id="KW-1185">Reference proteome</keyword>
<evidence type="ECO:0000313" key="2">
    <source>
        <dbReference type="Proteomes" id="UP001162480"/>
    </source>
</evidence>
<sequence length="93" mass="10575">MKTKLSLAKAKSFLSPDRVVISYSKEILAREIPPYELSTYGISIDEIIRDEISTNECAPFFAYTDLSYSATRSTIRIHTSYTSSIFVRKLLSQ</sequence>
<accession>A0AA36ANS3</accession>
<evidence type="ECO:0000313" key="1">
    <source>
        <dbReference type="EMBL" id="CAI9719394.1"/>
    </source>
</evidence>
<name>A0AA36ANS3_OCTVU</name>
<organism evidence="1 2">
    <name type="scientific">Octopus vulgaris</name>
    <name type="common">Common octopus</name>
    <dbReference type="NCBI Taxonomy" id="6645"/>
    <lineage>
        <taxon>Eukaryota</taxon>
        <taxon>Metazoa</taxon>
        <taxon>Spiralia</taxon>
        <taxon>Lophotrochozoa</taxon>
        <taxon>Mollusca</taxon>
        <taxon>Cephalopoda</taxon>
        <taxon>Coleoidea</taxon>
        <taxon>Octopodiformes</taxon>
        <taxon>Octopoda</taxon>
        <taxon>Incirrata</taxon>
        <taxon>Octopodidae</taxon>
        <taxon>Octopus</taxon>
    </lineage>
</organism>
<reference evidence="1" key="1">
    <citation type="submission" date="2023-08" db="EMBL/GenBank/DDBJ databases">
        <authorList>
            <person name="Alioto T."/>
            <person name="Alioto T."/>
            <person name="Gomez Garrido J."/>
        </authorList>
    </citation>
    <scope>NUCLEOTIDE SEQUENCE</scope>
</reference>
<dbReference type="Proteomes" id="UP001162480">
    <property type="component" value="Chromosome 3"/>
</dbReference>
<dbReference type="AlphaFoldDB" id="A0AA36ANS3"/>
<proteinExistence type="predicted"/>